<evidence type="ECO:0000256" key="7">
    <source>
        <dbReference type="ARBA" id="ARBA00023146"/>
    </source>
</evidence>
<dbReference type="InterPro" id="IPR013155">
    <property type="entry name" value="M/V/L/I-tRNA-synth_anticd-bd"/>
</dbReference>
<keyword evidence="5" id="KW-0067">ATP-binding</keyword>
<dbReference type="Pfam" id="PF00133">
    <property type="entry name" value="tRNA-synt_1"/>
    <property type="match status" value="2"/>
</dbReference>
<comment type="similarity">
    <text evidence="1">Belongs to the class-I aminoacyl-tRNA synthetase family.</text>
</comment>
<dbReference type="VEuPathDB" id="ToxoDB:EPH_0008060"/>
<dbReference type="EC" id="6.1.1.5" evidence="2"/>
<dbReference type="PANTHER" id="PTHR42765">
    <property type="entry name" value="SOLEUCYL-TRNA SYNTHETASE"/>
    <property type="match status" value="1"/>
</dbReference>
<dbReference type="InterPro" id="IPR002301">
    <property type="entry name" value="Ile-tRNA-ligase"/>
</dbReference>
<keyword evidence="10" id="KW-0472">Membrane</keyword>
<feature type="compositionally biased region" description="Basic and acidic residues" evidence="9">
    <location>
        <begin position="903"/>
        <end position="918"/>
    </location>
</feature>
<feature type="compositionally biased region" description="Low complexity" evidence="9">
    <location>
        <begin position="1495"/>
        <end position="1504"/>
    </location>
</feature>
<feature type="region of interest" description="Disordered" evidence="9">
    <location>
        <begin position="901"/>
        <end position="930"/>
    </location>
</feature>
<dbReference type="InterPro" id="IPR001412">
    <property type="entry name" value="aa-tRNA-synth_I_CS"/>
</dbReference>
<evidence type="ECO:0000313" key="13">
    <source>
        <dbReference type="EMBL" id="CDI78555.1"/>
    </source>
</evidence>
<feature type="compositionally biased region" description="Low complexity" evidence="9">
    <location>
        <begin position="1512"/>
        <end position="1522"/>
    </location>
</feature>
<dbReference type="Pfam" id="PF08264">
    <property type="entry name" value="Anticodon_1"/>
    <property type="match status" value="1"/>
</dbReference>
<dbReference type="SUPFAM" id="SSF47323">
    <property type="entry name" value="Anticodon-binding domain of a subclass of class I aminoacyl-tRNA synthetases"/>
    <property type="match status" value="1"/>
</dbReference>
<keyword evidence="4" id="KW-0547">Nucleotide-binding</keyword>
<accession>U6GEJ3</accession>
<evidence type="ECO:0000259" key="11">
    <source>
        <dbReference type="Pfam" id="PF00133"/>
    </source>
</evidence>
<keyword evidence="7 13" id="KW-0030">Aminoacyl-tRNA synthetase</keyword>
<dbReference type="PROSITE" id="PS00178">
    <property type="entry name" value="AA_TRNA_LIGASE_I"/>
    <property type="match status" value="1"/>
</dbReference>
<dbReference type="PANTHER" id="PTHR42765:SF1">
    <property type="entry name" value="ISOLEUCINE--TRNA LIGASE, MITOCHONDRIAL"/>
    <property type="match status" value="1"/>
</dbReference>
<evidence type="ECO:0000256" key="10">
    <source>
        <dbReference type="SAM" id="Phobius"/>
    </source>
</evidence>
<dbReference type="InterPro" id="IPR009008">
    <property type="entry name" value="Val/Leu/Ile-tRNA-synth_edit"/>
</dbReference>
<evidence type="ECO:0000256" key="8">
    <source>
        <dbReference type="ARBA" id="ARBA00032665"/>
    </source>
</evidence>
<dbReference type="Gene3D" id="3.40.50.620">
    <property type="entry name" value="HUPs"/>
    <property type="match status" value="2"/>
</dbReference>
<keyword evidence="10" id="KW-0812">Transmembrane</keyword>
<dbReference type="GO" id="GO:0005524">
    <property type="term" value="F:ATP binding"/>
    <property type="evidence" value="ECO:0007669"/>
    <property type="project" value="UniProtKB-KW"/>
</dbReference>
<dbReference type="PRINTS" id="PR00984">
    <property type="entry name" value="TRNASYNTHILE"/>
</dbReference>
<dbReference type="OrthoDB" id="10264412at2759"/>
<feature type="region of interest" description="Disordered" evidence="9">
    <location>
        <begin position="144"/>
        <end position="170"/>
    </location>
</feature>
<evidence type="ECO:0000256" key="6">
    <source>
        <dbReference type="ARBA" id="ARBA00022917"/>
    </source>
</evidence>
<feature type="transmembrane region" description="Helical" evidence="10">
    <location>
        <begin position="46"/>
        <end position="66"/>
    </location>
</feature>
<reference evidence="13" key="1">
    <citation type="submission" date="2013-10" db="EMBL/GenBank/DDBJ databases">
        <title>Genomic analysis of the causative agents of coccidiosis in chickens.</title>
        <authorList>
            <person name="Reid A.J."/>
            <person name="Blake D."/>
            <person name="Billington K."/>
            <person name="Browne H."/>
            <person name="Dunn M."/>
            <person name="Hung S."/>
            <person name="Kawahara F."/>
            <person name="Miranda-Saavedra D."/>
            <person name="Mourier T."/>
            <person name="Nagra H."/>
            <person name="Otto T.D."/>
            <person name="Rawlings N."/>
            <person name="Sanchez A."/>
            <person name="Sanders M."/>
            <person name="Subramaniam C."/>
            <person name="Tay Y."/>
            <person name="Dear P."/>
            <person name="Doerig C."/>
            <person name="Gruber A."/>
            <person name="Parkinson J."/>
            <person name="Shirley M."/>
            <person name="Wan K.L."/>
            <person name="Berriman M."/>
            <person name="Tomley F."/>
            <person name="Pain A."/>
        </authorList>
    </citation>
    <scope>NUCLEOTIDE SEQUENCE [LARGE SCALE GENOMIC DNA]</scope>
    <source>
        <strain evidence="13">Houghton</strain>
    </source>
</reference>
<dbReference type="InterPro" id="IPR002300">
    <property type="entry name" value="aa-tRNA-synth_Ia"/>
</dbReference>
<evidence type="ECO:0000256" key="5">
    <source>
        <dbReference type="ARBA" id="ARBA00022840"/>
    </source>
</evidence>
<dbReference type="Gene3D" id="3.90.740.10">
    <property type="entry name" value="Valyl/Leucyl/Isoleucyl-tRNA synthetase, editing domain"/>
    <property type="match status" value="1"/>
</dbReference>
<reference evidence="13" key="2">
    <citation type="submission" date="2013-10" db="EMBL/GenBank/DDBJ databases">
        <authorList>
            <person name="Aslett M."/>
        </authorList>
    </citation>
    <scope>NUCLEOTIDE SEQUENCE [LARGE SCALE GENOMIC DNA]</scope>
    <source>
        <strain evidence="13">Houghton</strain>
    </source>
</reference>
<dbReference type="InterPro" id="IPR009080">
    <property type="entry name" value="tRNAsynth_Ia_anticodon-bd"/>
</dbReference>
<feature type="domain" description="Aminoacyl-tRNA synthetase class Ia" evidence="11">
    <location>
        <begin position="1026"/>
        <end position="1121"/>
    </location>
</feature>
<dbReference type="GO" id="GO:0006428">
    <property type="term" value="P:isoleucyl-tRNA aminoacylation"/>
    <property type="evidence" value="ECO:0007669"/>
    <property type="project" value="InterPro"/>
</dbReference>
<dbReference type="InterPro" id="IPR014729">
    <property type="entry name" value="Rossmann-like_a/b/a_fold"/>
</dbReference>
<dbReference type="InterPro" id="IPR050081">
    <property type="entry name" value="Ile-tRNA_ligase"/>
</dbReference>
<evidence type="ECO:0000259" key="12">
    <source>
        <dbReference type="Pfam" id="PF08264"/>
    </source>
</evidence>
<gene>
    <name evidence="13" type="ORF">EPH_0008060</name>
</gene>
<evidence type="ECO:0000256" key="4">
    <source>
        <dbReference type="ARBA" id="ARBA00022741"/>
    </source>
</evidence>
<dbReference type="GO" id="GO:0004822">
    <property type="term" value="F:isoleucine-tRNA ligase activity"/>
    <property type="evidence" value="ECO:0007669"/>
    <property type="project" value="UniProtKB-EC"/>
</dbReference>
<dbReference type="Gene3D" id="1.10.730.20">
    <property type="match status" value="1"/>
</dbReference>
<sequence>MGLRGRSSQLRVAEGPFCTSIADQQHHDNPHPGFQRRRSGRLFAELSLLLLFLSFPLSVSASSLLARLPLAHGAADKFTFAAGAGYHKASPLGWHGVRIGGIVQRSDVERSPSGFLSPKWIENACDSKATCERSPSCLRLASSTSNAKDADSPPSHTHKGASSSKASSKDINNSHVFSSTVLLPRSSLLLRGSTWKSELAVQRLWQRHDTYKQLLLQIWCLNKCLQQLKDQQNTYMRSKRRCSPSDEILDSLGFAVAPPATSNGSSGSTMLLLDGPPYANGEPHMGHAVNKCLKDFAVRAALLQRRCCHMLPGWDCHGLPIELRAATAATAVTKHNASAQAAKAGTAETTGVAKVTPNTGGTIAIDCNSSGNVAGKSDNATGFRCRDGSEELRNRARQVALHFASLQQKAFQREVVLKPTARDHLYFKLLLTGPRPLSEGGEAFPIEKEIPWFFVAWTTTPFTIPANRALAVSASTHYAVLRASQKGRQYGDDEIWIVGEKCVASLLEALQGAGELWNVHQIGTIPGSQLEGLRYAHPVASRVTCPVLLDPVVEEDKGTSILHVAPAHSQEDYRLCLSALNQRLASSDGILLTCLSQRGPFCRTASQSGKQSGDEAAATALGAPLLCPVGPQGTFLGGSGSEPFKGLEALNGGEQCIIEYLRSSKALLLNQKVVLPFPHDERRGCPLLLRATPQLHFKVQELLPEVFRDLRRIRWLPHRRNPAQQQKHHSGSSIELHGLMQAQEEQCKTAPTATDPATGAAPGYERMRAALHTRPPTWCLSRQRQWGLPIPLVEQHEVGRDVSHCRRAHTPGLTAEERWTNLRLDNDFWLYAESSEVANDEREGLLTKLRRRKWCEATFDVWFDAASAWLRGHKFVQQWTGDASNFLKRYIPQLQQKQWQPQVEHHQYGQDLRAHQREGPQSSQKAKELLHEGEPEKYSCLVVEGSDQSRGWFQSLLLSHAGAREGLRRERSQLLKPGALNPVGQKSRQGAAVPMEGANGTTAHAKTSRGELQQAAEGLDDARLPELPFNVVVTHGFVVDSSGNKLSKSKGNALSPDLFFAAEKDAAAAPGKKPPHAHSGSSAQPQQLHRVRKQRKVAQQAYGADVLRLFVGALDFGGDMECPSGDSKQQQQDRNTVVDAASATYIKFRNAFKYLIGSLQDFDIKAEAVALNELPLFDIGMLLRLQVLADDVGKSYEAFQHNKALRLLLRFISEDLSATYIEVAKDRLYLDHPRGYRRRSCQTVLLMVLLVLTQLVSPLTPHLAEEVFFRMPRTFRKTLAAHRSSKILKILGPGGQGFANALGLCGPLTSVFQVGWPRMQLSIQPTTAAEAEQLWDLVALLRKDVHCLFTKARQLRSCSNAGEPRIGSLNDLKLSITAPTRTMFDHLQRLLPRAKLLRPGPLPPPLTGQKEAVGEMRSYVDDLRWLVQCSDVEIHMVRAPWETPNIEQLANETLLASIERSASNSGLNMKLYRAQGPRCQRCWMRDVPSTGDVSGTQGPGTQQGSADASQQAEANASAGKKAAGGVTLEAPYACERCTDAMRHIQSKV</sequence>
<feature type="domain" description="Methionyl/Valyl/Leucyl/Isoleucyl-tRNA synthetase anticodon-binding" evidence="12">
    <location>
        <begin position="1181"/>
        <end position="1268"/>
    </location>
</feature>
<evidence type="ECO:0000256" key="9">
    <source>
        <dbReference type="SAM" id="MobiDB-lite"/>
    </source>
</evidence>
<feature type="domain" description="Aminoacyl-tRNA synthetase class Ia" evidence="11">
    <location>
        <begin position="268"/>
        <end position="327"/>
    </location>
</feature>
<feature type="region of interest" description="Disordered" evidence="9">
    <location>
        <begin position="1485"/>
        <end position="1522"/>
    </location>
</feature>
<dbReference type="SUPFAM" id="SSF52374">
    <property type="entry name" value="Nucleotidylyl transferase"/>
    <property type="match status" value="1"/>
</dbReference>
<keyword evidence="6" id="KW-0648">Protein biosynthesis</keyword>
<keyword evidence="3" id="KW-0436">Ligase</keyword>
<dbReference type="Proteomes" id="UP000018201">
    <property type="component" value="Unassembled WGS sequence"/>
</dbReference>
<name>U6GEJ3_9EIME</name>
<protein>
    <recommendedName>
        <fullName evidence="2">isoleucine--tRNA ligase</fullName>
        <ecNumber evidence="2">6.1.1.5</ecNumber>
    </recommendedName>
    <alternativeName>
        <fullName evidence="8">Isoleucyl-tRNA synthetase</fullName>
    </alternativeName>
</protein>
<dbReference type="EMBL" id="HG691614">
    <property type="protein sequence ID" value="CDI78555.1"/>
    <property type="molecule type" value="Genomic_DNA"/>
</dbReference>
<dbReference type="GO" id="GO:0005829">
    <property type="term" value="C:cytosol"/>
    <property type="evidence" value="ECO:0007669"/>
    <property type="project" value="TreeGrafter"/>
</dbReference>
<organism evidence="13 14">
    <name type="scientific">Eimeria praecox</name>
    <dbReference type="NCBI Taxonomy" id="51316"/>
    <lineage>
        <taxon>Eukaryota</taxon>
        <taxon>Sar</taxon>
        <taxon>Alveolata</taxon>
        <taxon>Apicomplexa</taxon>
        <taxon>Conoidasida</taxon>
        <taxon>Coccidia</taxon>
        <taxon>Eucoccidiorida</taxon>
        <taxon>Eimeriorina</taxon>
        <taxon>Eimeriidae</taxon>
        <taxon>Eimeria</taxon>
    </lineage>
</organism>
<keyword evidence="10" id="KW-1133">Transmembrane helix</keyword>
<proteinExistence type="inferred from homology"/>
<evidence type="ECO:0000256" key="3">
    <source>
        <dbReference type="ARBA" id="ARBA00022598"/>
    </source>
</evidence>
<keyword evidence="14" id="KW-1185">Reference proteome</keyword>
<dbReference type="GO" id="GO:0002161">
    <property type="term" value="F:aminoacyl-tRNA deacylase activity"/>
    <property type="evidence" value="ECO:0007669"/>
    <property type="project" value="InterPro"/>
</dbReference>
<evidence type="ECO:0000256" key="1">
    <source>
        <dbReference type="ARBA" id="ARBA00005594"/>
    </source>
</evidence>
<feature type="region of interest" description="Disordered" evidence="9">
    <location>
        <begin position="1065"/>
        <end position="1088"/>
    </location>
</feature>
<evidence type="ECO:0000256" key="2">
    <source>
        <dbReference type="ARBA" id="ARBA00013165"/>
    </source>
</evidence>
<evidence type="ECO:0000313" key="14">
    <source>
        <dbReference type="Proteomes" id="UP000018201"/>
    </source>
</evidence>
<dbReference type="SUPFAM" id="SSF50677">
    <property type="entry name" value="ValRS/IleRS/LeuRS editing domain"/>
    <property type="match status" value="1"/>
</dbReference>